<keyword evidence="1" id="KW-0175">Coiled coil</keyword>
<keyword evidence="2" id="KW-1133">Transmembrane helix</keyword>
<dbReference type="RefSeq" id="WP_156878694.1">
    <property type="nucleotide sequence ID" value="NZ_CP015584.1"/>
</dbReference>
<dbReference type="STRING" id="257708.RGI145_19585"/>
<gene>
    <name evidence="3" type="ORF">RGI145_19585</name>
</gene>
<evidence type="ECO:0000256" key="2">
    <source>
        <dbReference type="SAM" id="Phobius"/>
    </source>
</evidence>
<evidence type="ECO:0000256" key="1">
    <source>
        <dbReference type="SAM" id="Coils"/>
    </source>
</evidence>
<dbReference type="Proteomes" id="UP000185494">
    <property type="component" value="Chromosome 2"/>
</dbReference>
<dbReference type="Gene3D" id="1.20.5.170">
    <property type="match status" value="1"/>
</dbReference>
<keyword evidence="2" id="KW-0472">Membrane</keyword>
<accession>A0A1L7ALB9</accession>
<sequence>MATVSQVTEAAFTGRFEDQMTAGANAAAKAISGLGAAVEATEERVTRAERSAKSWVNSLDPITQAENRAAKAKRDAAAAQKALGEELQAGGERAQQAQRALDTLTAKVQQAETRLTALKTAAADTSNGMSTIVDHSRTLATANDNTATSANRLASQVQNASYQIGDFAVQVASGQSAVTALAQQLPQLLGGFGMVGALAGAAVAIGAVIYRLVDSNKTLAETLSDVGDAMAALDKASSARTANLESEAQKVQALTEYYGRLTQAQLAGEQYDLSKRREELNKSQKSLFTELTGSYSLETGLSPLAANPQLALMSDADQARLSAVNEALGTLKETGNQTREAVSGVIGELLNYANQSETTRSAIMQTVEALRAKIDQIVALGEKNDTLTRAEDAAAAAAKTAGEAVAGFGRQASGATGQTDGLSSSVGRLRANLETLRKASADAASAPAEMLDKARAYYEVVAKGDNQAAAVFKKQQDRASQLDDVVQRQADRVEAARKAELTAQAELMAKEQGRQVGVADLGKIEETLANERQANLTKFRQQYQEAFEYQDKADTQTLKNERDKQAATRATAQARRDAAAAAKAEREELAASLRVYSELRLDGSSKLLLGSDADATALKAIRQAIKGSELDPAVQKAAQKKADDEYDQAVKEQQRESKRITDDIVDYSADRFADLFSENSRGWKGMLDTFEQTAKSTMARIAAQLILQPIIAPIVSGVMGTANDNSFLSGSASGTSSLIASAGGGIGGTASQVAGLSGSISKLSDAASGIGKLFGGNGGFQTGYAGIDKYLNYNLTNTGTAGETAFAQAAGIRAPGLSVGQAAGAGLGIAGGAYGIYQGIQTGGAKGVAQGISGAAGVAGGTATLATGLGAASGAIAAVGAVAPYVAVAALIASYFLSGQKPSDKTGTSTLNFLTGEQDEGGLSGARYDQGNRNEAASIAASGWQIQDTYKDLMGLSQNVPLAYQISVGNRDGIGLRIGDTTQTFERTDEGSQELAKALTKAIIDAGASIASQDVKNVVAASGDDIDTITANLEWYKNTYQAAIKDASGKTSEFQQALDALTTQFDPMIGKAASLGLETEKLTDALDKARQAVIDNRQAQLLALEDSFDQRNAAATGQSNSAAYQMAQFNMAAEQAAQDLYTQLRLVQGLTDEEAVPFQQRLGSTQALEREALQRQLAAAQASNDNALWDRIGSARADTTAEDALWDYNRKATQEWFAATTDGMTDLTLLARTQAEERLAIERSYAEKAEALRQESLQAELSAMQTLASQSQVLTGWLNESALNSETLSPEARLSEAQRQFEAARSAALSAGPGEADLSAVTSAASSLISAGLAVNASSPMQAALEGWVRQSVTSLGAQLDLPAFSDDITSAVARLQAASVAATNDVKVSVDALAAEFRLWRQQMRAAAA</sequence>
<organism evidence="3 4">
    <name type="scientific">Roseomonas gilardii</name>
    <dbReference type="NCBI Taxonomy" id="257708"/>
    <lineage>
        <taxon>Bacteria</taxon>
        <taxon>Pseudomonadati</taxon>
        <taxon>Pseudomonadota</taxon>
        <taxon>Alphaproteobacteria</taxon>
        <taxon>Acetobacterales</taxon>
        <taxon>Roseomonadaceae</taxon>
        <taxon>Roseomonas</taxon>
    </lineage>
</organism>
<protein>
    <recommendedName>
        <fullName evidence="5">Bacteriophage tail tape measure N-terminal domain-containing protein</fullName>
    </recommendedName>
</protein>
<keyword evidence="2" id="KW-0812">Transmembrane</keyword>
<feature type="coiled-coil region" evidence="1">
    <location>
        <begin position="62"/>
        <end position="121"/>
    </location>
</feature>
<evidence type="ECO:0008006" key="5">
    <source>
        <dbReference type="Google" id="ProtNLM"/>
    </source>
</evidence>
<reference evidence="3 4" key="1">
    <citation type="submission" date="2016-05" db="EMBL/GenBank/DDBJ databases">
        <title>Complete Genome and Methylome Analysis of Psychrotrophic Bacterial Isolates from Antarctic Lake Untersee.</title>
        <authorList>
            <person name="Fomenkov A."/>
            <person name="Akimov V.N."/>
            <person name="Vasilyeva L.V."/>
            <person name="Andersen D."/>
            <person name="Vincze T."/>
            <person name="Roberts R.J."/>
        </authorList>
    </citation>
    <scope>NUCLEOTIDE SEQUENCE [LARGE SCALE GENOMIC DNA]</scope>
    <source>
        <strain evidence="3 4">U14-5</strain>
    </source>
</reference>
<proteinExistence type="predicted"/>
<dbReference type="KEGG" id="rgi:RGI145_19585"/>
<dbReference type="EMBL" id="CP015584">
    <property type="protein sequence ID" value="APT59550.1"/>
    <property type="molecule type" value="Genomic_DNA"/>
</dbReference>
<name>A0A1L7ALB9_9PROT</name>
<evidence type="ECO:0000313" key="3">
    <source>
        <dbReference type="EMBL" id="APT59550.1"/>
    </source>
</evidence>
<evidence type="ECO:0000313" key="4">
    <source>
        <dbReference type="Proteomes" id="UP000185494"/>
    </source>
</evidence>
<feature type="transmembrane region" description="Helical" evidence="2">
    <location>
        <begin position="188"/>
        <end position="210"/>
    </location>
</feature>